<dbReference type="GO" id="GO:0008270">
    <property type="term" value="F:zinc ion binding"/>
    <property type="evidence" value="ECO:0007669"/>
    <property type="project" value="UniProtKB-UniRule"/>
</dbReference>
<name>A0AA85K119_TRIRE</name>
<evidence type="ECO:0000256" key="6">
    <source>
        <dbReference type="ARBA" id="ARBA00048348"/>
    </source>
</evidence>
<keyword evidence="9" id="KW-1185">Reference proteome</keyword>
<keyword evidence="4 7" id="KW-0862">Zinc</keyword>
<sequence length="258" mass="29218">MNQILSGILKFTKVGKDAYLKQLKGLGEKTKPLAAVISCVDSRVIPSKFLCSNIGELFIERNPGNFICFENSALSQFSEVCVTPGFIDFILFRCKINDIIICGHSDCRAIGLLNNFRNCIHDHTIHKNVNEPAVTEPSPLEKWIWENGKKTLQNFDPKSDIISFSSSIHPGCPTLELDFTKINELSEVDKLSQANVLQQMVNVYSYQMLLSQLTKRRLRVHGMWFALHSGDIHLYSRLNKAFLPVNQETISMLTKEVN</sequence>
<evidence type="ECO:0000256" key="5">
    <source>
        <dbReference type="ARBA" id="ARBA00023239"/>
    </source>
</evidence>
<feature type="binding site" evidence="7">
    <location>
        <position position="104"/>
    </location>
    <ligand>
        <name>Zn(2+)</name>
        <dbReference type="ChEBI" id="CHEBI:29105"/>
    </ligand>
</feature>
<dbReference type="PANTHER" id="PTHR11002">
    <property type="entry name" value="CARBONIC ANHYDRASE"/>
    <property type="match status" value="1"/>
</dbReference>
<comment type="function">
    <text evidence="8">Reversible hydration of carbon dioxide.</text>
</comment>
<dbReference type="EC" id="4.2.1.1" evidence="2 8"/>
<evidence type="ECO:0000256" key="2">
    <source>
        <dbReference type="ARBA" id="ARBA00012925"/>
    </source>
</evidence>
<dbReference type="Pfam" id="PF00484">
    <property type="entry name" value="Pro_CA"/>
    <property type="match status" value="1"/>
</dbReference>
<keyword evidence="3 7" id="KW-0479">Metal-binding</keyword>
<evidence type="ECO:0000256" key="8">
    <source>
        <dbReference type="RuleBase" id="RU003956"/>
    </source>
</evidence>
<dbReference type="GO" id="GO:0004089">
    <property type="term" value="F:carbonate dehydratase activity"/>
    <property type="evidence" value="ECO:0007669"/>
    <property type="project" value="UniProtKB-UniRule"/>
</dbReference>
<feature type="binding site" evidence="7">
    <location>
        <position position="39"/>
    </location>
    <ligand>
        <name>Zn(2+)</name>
        <dbReference type="ChEBI" id="CHEBI:29105"/>
    </ligand>
</feature>
<dbReference type="Gene3D" id="3.40.1050.10">
    <property type="entry name" value="Carbonic anhydrase"/>
    <property type="match status" value="1"/>
</dbReference>
<dbReference type="InterPro" id="IPR036874">
    <property type="entry name" value="Carbonic_anhydrase_sf"/>
</dbReference>
<evidence type="ECO:0000313" key="9">
    <source>
        <dbReference type="Proteomes" id="UP000050795"/>
    </source>
</evidence>
<dbReference type="SMART" id="SM00947">
    <property type="entry name" value="Pro_CA"/>
    <property type="match status" value="1"/>
</dbReference>
<accession>A0AA85K119</accession>
<dbReference type="InterPro" id="IPR001765">
    <property type="entry name" value="Carbonic_anhydrase"/>
</dbReference>
<proteinExistence type="inferred from homology"/>
<feature type="binding site" evidence="7">
    <location>
        <position position="41"/>
    </location>
    <ligand>
        <name>Zn(2+)</name>
        <dbReference type="ChEBI" id="CHEBI:29105"/>
    </ligand>
</feature>
<dbReference type="PANTHER" id="PTHR11002:SF76">
    <property type="entry name" value="CARBONIC ANHYDRASE"/>
    <property type="match status" value="1"/>
</dbReference>
<protein>
    <recommendedName>
        <fullName evidence="2 8">Carbonic anhydrase</fullName>
        <ecNumber evidence="2 8">4.2.1.1</ecNumber>
    </recommendedName>
    <alternativeName>
        <fullName evidence="8">Carbonate dehydratase</fullName>
    </alternativeName>
</protein>
<keyword evidence="5 8" id="KW-0456">Lyase</keyword>
<dbReference type="AlphaFoldDB" id="A0AA85K119"/>
<reference evidence="10" key="2">
    <citation type="submission" date="2023-11" db="UniProtKB">
        <authorList>
            <consortium name="WormBaseParasite"/>
        </authorList>
    </citation>
    <scope>IDENTIFICATION</scope>
</reference>
<evidence type="ECO:0000256" key="1">
    <source>
        <dbReference type="ARBA" id="ARBA00006217"/>
    </source>
</evidence>
<evidence type="ECO:0000256" key="3">
    <source>
        <dbReference type="ARBA" id="ARBA00022723"/>
    </source>
</evidence>
<dbReference type="SUPFAM" id="SSF53056">
    <property type="entry name" value="beta-carbonic anhydrase, cab"/>
    <property type="match status" value="1"/>
</dbReference>
<evidence type="ECO:0000313" key="10">
    <source>
        <dbReference type="WBParaSite" id="TREG1_54420.1"/>
    </source>
</evidence>
<reference evidence="9" key="1">
    <citation type="submission" date="2022-06" db="EMBL/GenBank/DDBJ databases">
        <authorList>
            <person name="Berger JAMES D."/>
            <person name="Berger JAMES D."/>
        </authorList>
    </citation>
    <scope>NUCLEOTIDE SEQUENCE [LARGE SCALE GENOMIC DNA]</scope>
</reference>
<evidence type="ECO:0000256" key="7">
    <source>
        <dbReference type="PIRSR" id="PIRSR601765-1"/>
    </source>
</evidence>
<comment type="cofactor">
    <cofactor evidence="7">
        <name>Zn(2+)</name>
        <dbReference type="ChEBI" id="CHEBI:29105"/>
    </cofactor>
    <text evidence="7">Binds 1 zinc ion per subunit.</text>
</comment>
<comment type="similarity">
    <text evidence="1 8">Belongs to the beta-class carbonic anhydrase family.</text>
</comment>
<organism evidence="9 10">
    <name type="scientific">Trichobilharzia regenti</name>
    <name type="common">Nasal bird schistosome</name>
    <dbReference type="NCBI Taxonomy" id="157069"/>
    <lineage>
        <taxon>Eukaryota</taxon>
        <taxon>Metazoa</taxon>
        <taxon>Spiralia</taxon>
        <taxon>Lophotrochozoa</taxon>
        <taxon>Platyhelminthes</taxon>
        <taxon>Trematoda</taxon>
        <taxon>Digenea</taxon>
        <taxon>Strigeidida</taxon>
        <taxon>Schistosomatoidea</taxon>
        <taxon>Schistosomatidae</taxon>
        <taxon>Trichobilharzia</taxon>
    </lineage>
</organism>
<evidence type="ECO:0000256" key="4">
    <source>
        <dbReference type="ARBA" id="ARBA00022833"/>
    </source>
</evidence>
<comment type="catalytic activity">
    <reaction evidence="6 8">
        <text>hydrogencarbonate + H(+) = CO2 + H2O</text>
        <dbReference type="Rhea" id="RHEA:10748"/>
        <dbReference type="ChEBI" id="CHEBI:15377"/>
        <dbReference type="ChEBI" id="CHEBI:15378"/>
        <dbReference type="ChEBI" id="CHEBI:16526"/>
        <dbReference type="ChEBI" id="CHEBI:17544"/>
        <dbReference type="EC" id="4.2.1.1"/>
    </reaction>
</comment>
<dbReference type="WBParaSite" id="TREG1_54420.1">
    <property type="protein sequence ID" value="TREG1_54420.1"/>
    <property type="gene ID" value="TREG1_54420"/>
</dbReference>
<dbReference type="Proteomes" id="UP000050795">
    <property type="component" value="Unassembled WGS sequence"/>
</dbReference>
<feature type="binding site" evidence="7">
    <location>
        <position position="107"/>
    </location>
    <ligand>
        <name>Zn(2+)</name>
        <dbReference type="ChEBI" id="CHEBI:29105"/>
    </ligand>
</feature>